<feature type="domain" description="M23ase beta-sheet core" evidence="1">
    <location>
        <begin position="34"/>
        <end position="129"/>
    </location>
</feature>
<name>A0A6J4RXY4_9ACTN</name>
<dbReference type="SUPFAM" id="SSF51261">
    <property type="entry name" value="Duplicated hybrid motif"/>
    <property type="match status" value="1"/>
</dbReference>
<dbReference type="InterPro" id="IPR011055">
    <property type="entry name" value="Dup_hybrid_motif"/>
</dbReference>
<dbReference type="AlphaFoldDB" id="A0A6J4RXY4"/>
<dbReference type="PANTHER" id="PTHR21666:SF270">
    <property type="entry name" value="MUREIN HYDROLASE ACTIVATOR ENVC"/>
    <property type="match status" value="1"/>
</dbReference>
<dbReference type="InterPro" id="IPR050570">
    <property type="entry name" value="Cell_wall_metabolism_enzyme"/>
</dbReference>
<proteinExistence type="predicted"/>
<gene>
    <name evidence="2" type="ORF">AVDCRST_MAG30-977</name>
</gene>
<reference evidence="2" key="1">
    <citation type="submission" date="2020-02" db="EMBL/GenBank/DDBJ databases">
        <authorList>
            <person name="Meier V. D."/>
        </authorList>
    </citation>
    <scope>NUCLEOTIDE SEQUENCE</scope>
    <source>
        <strain evidence="2">AVDCRST_MAG30</strain>
    </source>
</reference>
<dbReference type="Gene3D" id="2.70.70.10">
    <property type="entry name" value="Glucose Permease (Domain IIA)"/>
    <property type="match status" value="1"/>
</dbReference>
<evidence type="ECO:0000259" key="1">
    <source>
        <dbReference type="Pfam" id="PF01551"/>
    </source>
</evidence>
<sequence length="133" mass="13919">MRALRRPVPRSPLRFVAPVAGRIGDRYGPRGVQLHSGMDYPAPAGTPVGAAGRGCVSYAGFDGGGYGNLVVIRHRMGMTTWYAHLASIAVRPGACVVAGNRIGTVGSTGRSSGPHLHFEMRLRGAVLDPLTGL</sequence>
<protein>
    <recommendedName>
        <fullName evidence="1">M23ase beta-sheet core domain-containing protein</fullName>
    </recommendedName>
</protein>
<evidence type="ECO:0000313" key="2">
    <source>
        <dbReference type="EMBL" id="CAA9484132.1"/>
    </source>
</evidence>
<dbReference type="PANTHER" id="PTHR21666">
    <property type="entry name" value="PEPTIDASE-RELATED"/>
    <property type="match status" value="1"/>
</dbReference>
<dbReference type="GO" id="GO:0004222">
    <property type="term" value="F:metalloendopeptidase activity"/>
    <property type="evidence" value="ECO:0007669"/>
    <property type="project" value="TreeGrafter"/>
</dbReference>
<dbReference type="Pfam" id="PF01551">
    <property type="entry name" value="Peptidase_M23"/>
    <property type="match status" value="1"/>
</dbReference>
<dbReference type="CDD" id="cd12797">
    <property type="entry name" value="M23_peptidase"/>
    <property type="match status" value="1"/>
</dbReference>
<dbReference type="InterPro" id="IPR016047">
    <property type="entry name" value="M23ase_b-sheet_dom"/>
</dbReference>
<accession>A0A6J4RXY4</accession>
<dbReference type="EMBL" id="CADCVS010000163">
    <property type="protein sequence ID" value="CAA9484132.1"/>
    <property type="molecule type" value="Genomic_DNA"/>
</dbReference>
<organism evidence="2">
    <name type="scientific">uncultured Solirubrobacteraceae bacterium</name>
    <dbReference type="NCBI Taxonomy" id="1162706"/>
    <lineage>
        <taxon>Bacteria</taxon>
        <taxon>Bacillati</taxon>
        <taxon>Actinomycetota</taxon>
        <taxon>Thermoleophilia</taxon>
        <taxon>Solirubrobacterales</taxon>
        <taxon>Solirubrobacteraceae</taxon>
        <taxon>environmental samples</taxon>
    </lineage>
</organism>